<dbReference type="InterPro" id="IPR014937">
    <property type="entry name" value="DUF1810"/>
</dbReference>
<dbReference type="Proteomes" id="UP001202550">
    <property type="component" value="Unassembled WGS sequence"/>
</dbReference>
<dbReference type="EMBL" id="JALZWP010000012">
    <property type="protein sequence ID" value="MCL1629524.1"/>
    <property type="molecule type" value="Genomic_DNA"/>
</dbReference>
<dbReference type="SUPFAM" id="SSF140736">
    <property type="entry name" value="Rv1873-like"/>
    <property type="match status" value="1"/>
</dbReference>
<evidence type="ECO:0000313" key="2">
    <source>
        <dbReference type="Proteomes" id="UP001202550"/>
    </source>
</evidence>
<dbReference type="InterPro" id="IPR036287">
    <property type="entry name" value="Rv1873-like_sf"/>
</dbReference>
<reference evidence="1 2" key="1">
    <citation type="submission" date="2022-05" db="EMBL/GenBank/DDBJ databases">
        <title>Seasonal and diel survey of microbial diversity of the Tyrrhenian coast.</title>
        <authorList>
            <person name="Gattoni G."/>
            <person name="Corral P."/>
        </authorList>
    </citation>
    <scope>NUCLEOTIDE SEQUENCE [LARGE SCALE GENOMIC DNA]</scope>
    <source>
        <strain evidence="1 2">V10</strain>
    </source>
</reference>
<comment type="caution">
    <text evidence="1">The sequence shown here is derived from an EMBL/GenBank/DDBJ whole genome shotgun (WGS) entry which is preliminary data.</text>
</comment>
<name>A0ABT0M5F7_9RHOB</name>
<accession>A0ABT0M5F7</accession>
<protein>
    <submittedName>
        <fullName evidence="1">DUF1810 domain-containing protein</fullName>
    </submittedName>
</protein>
<proteinExistence type="predicted"/>
<sequence>MAERYGITSGTEAREYLIHPVLGPRLKDCVEAIIPLRDCSLHEILGSPDDLKFRSSMTLFAMVDPEDPLFRVALDRWCDGVLDPATLSMLGSDPEAPAWQTRDAAR</sequence>
<gene>
    <name evidence="1" type="ORF">M3N55_12355</name>
</gene>
<dbReference type="Gene3D" id="1.25.40.380">
    <property type="entry name" value="Protein of unknown function DUF1810"/>
    <property type="match status" value="1"/>
</dbReference>
<organism evidence="1 2">
    <name type="scientific">Roseinatronobacter domitianus</name>
    <dbReference type="NCBI Taxonomy" id="2940293"/>
    <lineage>
        <taxon>Bacteria</taxon>
        <taxon>Pseudomonadati</taxon>
        <taxon>Pseudomonadota</taxon>
        <taxon>Alphaproteobacteria</taxon>
        <taxon>Rhodobacterales</taxon>
        <taxon>Paracoccaceae</taxon>
        <taxon>Roseinatronobacter</taxon>
    </lineage>
</organism>
<dbReference type="Pfam" id="PF08837">
    <property type="entry name" value="DUF1810"/>
    <property type="match status" value="1"/>
</dbReference>
<keyword evidence="2" id="KW-1185">Reference proteome</keyword>
<evidence type="ECO:0000313" key="1">
    <source>
        <dbReference type="EMBL" id="MCL1629524.1"/>
    </source>
</evidence>